<gene>
    <name evidence="3" type="ORF">CAPTEDRAFT_100798</name>
    <name evidence="2" type="ORF">CAPTEDRAFT_124304</name>
</gene>
<feature type="domain" description="CinA C-terminal" evidence="1">
    <location>
        <begin position="13"/>
        <end position="162"/>
    </location>
</feature>
<reference evidence="4" key="3">
    <citation type="submission" date="2015-06" db="UniProtKB">
        <authorList>
            <consortium name="EnsemblMetazoa"/>
        </authorList>
    </citation>
    <scope>IDENTIFICATION</scope>
</reference>
<dbReference type="EMBL" id="AMQN01047953">
    <property type="status" value="NOT_ANNOTATED_CDS"/>
    <property type="molecule type" value="Genomic_DNA"/>
</dbReference>
<reference evidence="2 5" key="2">
    <citation type="journal article" date="2013" name="Nature">
        <title>Insights into bilaterian evolution from three spiralian genomes.</title>
        <authorList>
            <person name="Simakov O."/>
            <person name="Marletaz F."/>
            <person name="Cho S.J."/>
            <person name="Edsinger-Gonzales E."/>
            <person name="Havlak P."/>
            <person name="Hellsten U."/>
            <person name="Kuo D.H."/>
            <person name="Larsson T."/>
            <person name="Lv J."/>
            <person name="Arendt D."/>
            <person name="Savage R."/>
            <person name="Osoegawa K."/>
            <person name="de Jong P."/>
            <person name="Grimwood J."/>
            <person name="Chapman J.A."/>
            <person name="Shapiro H."/>
            <person name="Aerts A."/>
            <person name="Otillar R.P."/>
            <person name="Terry A.Y."/>
            <person name="Boore J.L."/>
            <person name="Grigoriev I.V."/>
            <person name="Lindberg D.R."/>
            <person name="Seaver E.C."/>
            <person name="Weisblat D.A."/>
            <person name="Putnam N.H."/>
            <person name="Rokhsar D.S."/>
        </authorList>
    </citation>
    <scope>NUCLEOTIDE SEQUENCE</scope>
    <source>
        <strain evidence="2 5">I ESC-2004</strain>
    </source>
</reference>
<dbReference type="EMBL" id="KB310550">
    <property type="protein sequence ID" value="ELT91316.1"/>
    <property type="molecule type" value="Genomic_DNA"/>
</dbReference>
<dbReference type="OMA" id="FKFLNMD"/>
<dbReference type="OrthoDB" id="270728at2759"/>
<dbReference type="Pfam" id="PF02464">
    <property type="entry name" value="CinA"/>
    <property type="match status" value="1"/>
</dbReference>
<dbReference type="HOGENOM" id="CLU_030805_1_2_1"/>
<dbReference type="EnsemblMetazoa" id="CapteT100798">
    <property type="protein sequence ID" value="CapteP100798"/>
    <property type="gene ID" value="CapteG100798"/>
</dbReference>
<organism evidence="2">
    <name type="scientific">Capitella teleta</name>
    <name type="common">Polychaete worm</name>
    <dbReference type="NCBI Taxonomy" id="283909"/>
    <lineage>
        <taxon>Eukaryota</taxon>
        <taxon>Metazoa</taxon>
        <taxon>Spiralia</taxon>
        <taxon>Lophotrochozoa</taxon>
        <taxon>Annelida</taxon>
        <taxon>Polychaeta</taxon>
        <taxon>Sedentaria</taxon>
        <taxon>Scolecida</taxon>
        <taxon>Capitellidae</taxon>
        <taxon>Capitella</taxon>
    </lineage>
</organism>
<evidence type="ECO:0000313" key="5">
    <source>
        <dbReference type="Proteomes" id="UP000014760"/>
    </source>
</evidence>
<accession>R7TIH3</accession>
<name>R7TIH3_CAPTE</name>
<evidence type="ECO:0000313" key="3">
    <source>
        <dbReference type="EMBL" id="ELT99734.1"/>
    </source>
</evidence>
<dbReference type="STRING" id="283909.R7TIH3"/>
<dbReference type="NCBIfam" id="TIGR00199">
    <property type="entry name" value="PncC_domain"/>
    <property type="match status" value="1"/>
</dbReference>
<dbReference type="EMBL" id="KB306543">
    <property type="protein sequence ID" value="ELT99734.1"/>
    <property type="molecule type" value="Genomic_DNA"/>
</dbReference>
<dbReference type="EMBL" id="AMQN01031241">
    <property type="status" value="NOT_ANNOTATED_CDS"/>
    <property type="molecule type" value="Genomic_DNA"/>
</dbReference>
<dbReference type="EnsemblMetazoa" id="CapteT124304">
    <property type="protein sequence ID" value="CapteP124304"/>
    <property type="gene ID" value="CapteG124304"/>
</dbReference>
<dbReference type="InterPro" id="IPR008136">
    <property type="entry name" value="CinA_C"/>
</dbReference>
<sequence length="164" mass="17324">MEPTLHSATSPIVYEIAELLISRGWTLSTAESCTGGGIGHVLTAMPGSSNWFEGGVICYANGVKSRLLDVPEVILNKYGAVSEQVAVNMAQGVRKLLGTDISVAVTGVAGPDGGTPEKPVGTVWIAWSTGQETAARQFHLDGDRDQIREQTVFQALQGILTLLT</sequence>
<keyword evidence="5" id="KW-1185">Reference proteome</keyword>
<evidence type="ECO:0000313" key="4">
    <source>
        <dbReference type="EnsemblMetazoa" id="CapteP100798"/>
    </source>
</evidence>
<reference evidence="5" key="1">
    <citation type="submission" date="2012-12" db="EMBL/GenBank/DDBJ databases">
        <authorList>
            <person name="Hellsten U."/>
            <person name="Grimwood J."/>
            <person name="Chapman J.A."/>
            <person name="Shapiro H."/>
            <person name="Aerts A."/>
            <person name="Otillar R.P."/>
            <person name="Terry A.Y."/>
            <person name="Boore J.L."/>
            <person name="Simakov O."/>
            <person name="Marletaz F."/>
            <person name="Cho S.-J."/>
            <person name="Edsinger-Gonzales E."/>
            <person name="Havlak P."/>
            <person name="Kuo D.-H."/>
            <person name="Larsson T."/>
            <person name="Lv J."/>
            <person name="Arendt D."/>
            <person name="Savage R."/>
            <person name="Osoegawa K."/>
            <person name="de Jong P."/>
            <person name="Lindberg D.R."/>
            <person name="Seaver E.C."/>
            <person name="Weisblat D.A."/>
            <person name="Putnam N.H."/>
            <person name="Grigoriev I.V."/>
            <person name="Rokhsar D.S."/>
        </authorList>
    </citation>
    <scope>NUCLEOTIDE SEQUENCE</scope>
    <source>
        <strain evidence="5">I ESC-2004</strain>
    </source>
</reference>
<dbReference type="SUPFAM" id="SSF142433">
    <property type="entry name" value="CinA-like"/>
    <property type="match status" value="1"/>
</dbReference>
<dbReference type="InterPro" id="IPR036653">
    <property type="entry name" value="CinA-like_C"/>
</dbReference>
<dbReference type="Gene3D" id="3.90.950.20">
    <property type="entry name" value="CinA-like"/>
    <property type="match status" value="1"/>
</dbReference>
<protein>
    <recommendedName>
        <fullName evidence="1">CinA C-terminal domain-containing protein</fullName>
    </recommendedName>
</protein>
<evidence type="ECO:0000313" key="2">
    <source>
        <dbReference type="EMBL" id="ELT91316.1"/>
    </source>
</evidence>
<dbReference type="Proteomes" id="UP000014760">
    <property type="component" value="Unassembled WGS sequence"/>
</dbReference>
<proteinExistence type="predicted"/>
<dbReference type="AlphaFoldDB" id="R7TIH3"/>
<evidence type="ECO:0000259" key="1">
    <source>
        <dbReference type="Pfam" id="PF02464"/>
    </source>
</evidence>